<protein>
    <submittedName>
        <fullName evidence="2">Uncharacterized protein</fullName>
    </submittedName>
</protein>
<accession>A0ABR2JPJ4</accession>
<name>A0ABR2JPJ4_9EUKA</name>
<sequence>MFVIDSFLFEYVWRKPISNGNYTIAITMLFIFAIIAAVLVLPGFIEKIPIIGINAIFLVFFSTSFAFLTLILAIMFGIINVQPVNKEKICNPITGSFYIYWEKKHY</sequence>
<evidence type="ECO:0000256" key="1">
    <source>
        <dbReference type="SAM" id="Phobius"/>
    </source>
</evidence>
<dbReference type="EMBL" id="JAPFFF010000010">
    <property type="protein sequence ID" value="KAK8880703.1"/>
    <property type="molecule type" value="Genomic_DNA"/>
</dbReference>
<evidence type="ECO:0000313" key="3">
    <source>
        <dbReference type="Proteomes" id="UP001470230"/>
    </source>
</evidence>
<gene>
    <name evidence="2" type="ORF">M9Y10_003389</name>
</gene>
<evidence type="ECO:0000313" key="2">
    <source>
        <dbReference type="EMBL" id="KAK8880703.1"/>
    </source>
</evidence>
<keyword evidence="1" id="KW-0812">Transmembrane</keyword>
<dbReference type="Proteomes" id="UP001470230">
    <property type="component" value="Unassembled WGS sequence"/>
</dbReference>
<organism evidence="2 3">
    <name type="scientific">Tritrichomonas musculus</name>
    <dbReference type="NCBI Taxonomy" id="1915356"/>
    <lineage>
        <taxon>Eukaryota</taxon>
        <taxon>Metamonada</taxon>
        <taxon>Parabasalia</taxon>
        <taxon>Tritrichomonadida</taxon>
        <taxon>Tritrichomonadidae</taxon>
        <taxon>Tritrichomonas</taxon>
    </lineage>
</organism>
<keyword evidence="1" id="KW-0472">Membrane</keyword>
<keyword evidence="3" id="KW-1185">Reference proteome</keyword>
<proteinExistence type="predicted"/>
<feature type="transmembrane region" description="Helical" evidence="1">
    <location>
        <begin position="51"/>
        <end position="79"/>
    </location>
</feature>
<feature type="transmembrane region" description="Helical" evidence="1">
    <location>
        <begin position="21"/>
        <end position="45"/>
    </location>
</feature>
<keyword evidence="1" id="KW-1133">Transmembrane helix</keyword>
<reference evidence="2 3" key="1">
    <citation type="submission" date="2024-04" db="EMBL/GenBank/DDBJ databases">
        <title>Tritrichomonas musculus Genome.</title>
        <authorList>
            <person name="Alves-Ferreira E."/>
            <person name="Grigg M."/>
            <person name="Lorenzi H."/>
            <person name="Galac M."/>
        </authorList>
    </citation>
    <scope>NUCLEOTIDE SEQUENCE [LARGE SCALE GENOMIC DNA]</scope>
    <source>
        <strain evidence="2 3">EAF2021</strain>
    </source>
</reference>
<comment type="caution">
    <text evidence="2">The sequence shown here is derived from an EMBL/GenBank/DDBJ whole genome shotgun (WGS) entry which is preliminary data.</text>
</comment>